<comment type="caution">
    <text evidence="2">The sequence shown here is derived from an EMBL/GenBank/DDBJ whole genome shotgun (WGS) entry which is preliminary data.</text>
</comment>
<protein>
    <recommendedName>
        <fullName evidence="1">Reverse transcriptase domain-containing protein</fullName>
    </recommendedName>
</protein>
<sequence>MIQAASTALQCSLSPRFTVPFFILQYADDTLIFSTVQGNAMQILQLTLLMFQKASGLLINDSKSVFLPLNLSTVQIEFVKQLLGFATATLPLDYLGLPLTLGRPDKSCFMPLLQKIESRLQGWKNKLLSRSGRITLAATVLTTIPSYFMSVFLLPRWLIDAVDKARKRFIWGTNQDGKQRVHLVAWEKLCLPRKVGGLGLKDIKLQNYAFLLRWLWFLYSNQTSLWFQTAFKLYSPLRHDATPIIWNNNGSFFWKDIRSLRYLFQFSTRSLIKSGCNTSFWYDNWAGQPLIPLLNGANKPPRQRINFKEGLNELHSLLPRPWEQSNQLLLNNFQQTVTNNGEDLLHWYWSSDGSFSVASLYNSIATAGKLTSSLHVLWKFKVPPSLKFFLFLVFNDRLLTQQQLSRRNLLNLQPRCVLCNENVLEDSLHLFFSCPFTSTLWQRVSTLLSLPGLVESHSIKDSVLCTLQQRWKDNKFQIHFTTFLWAVWTERNNRIFRENNRDIRMLCRSILSEAKLYIKYC</sequence>
<dbReference type="InterPro" id="IPR026960">
    <property type="entry name" value="RVT-Znf"/>
</dbReference>
<evidence type="ECO:0000259" key="1">
    <source>
        <dbReference type="PROSITE" id="PS50878"/>
    </source>
</evidence>
<dbReference type="AlphaFoldDB" id="A0AAD6F1S2"/>
<name>A0AAD6F1S2_9POAL</name>
<dbReference type="PANTHER" id="PTHR33116">
    <property type="entry name" value="REVERSE TRANSCRIPTASE ZINC-BINDING DOMAIN-CONTAINING PROTEIN-RELATED-RELATED"/>
    <property type="match status" value="1"/>
</dbReference>
<dbReference type="Proteomes" id="UP001210211">
    <property type="component" value="Unassembled WGS sequence"/>
</dbReference>
<evidence type="ECO:0000313" key="3">
    <source>
        <dbReference type="Proteomes" id="UP001210211"/>
    </source>
</evidence>
<dbReference type="Pfam" id="PF13966">
    <property type="entry name" value="zf-RVT"/>
    <property type="match status" value="1"/>
</dbReference>
<reference evidence="2 3" key="1">
    <citation type="journal article" date="2022" name="Cell">
        <title>Repeat-based holocentromeres influence genome architecture and karyotype evolution.</title>
        <authorList>
            <person name="Hofstatter P.G."/>
            <person name="Thangavel G."/>
            <person name="Lux T."/>
            <person name="Neumann P."/>
            <person name="Vondrak T."/>
            <person name="Novak P."/>
            <person name="Zhang M."/>
            <person name="Costa L."/>
            <person name="Castellani M."/>
            <person name="Scott A."/>
            <person name="Toegelov H."/>
            <person name="Fuchs J."/>
            <person name="Mata-Sucre Y."/>
            <person name="Dias Y."/>
            <person name="Vanzela A.L.L."/>
            <person name="Huettel B."/>
            <person name="Almeida C.C.S."/>
            <person name="Simkova H."/>
            <person name="Souza G."/>
            <person name="Pedrosa-Harand A."/>
            <person name="Macas J."/>
            <person name="Mayer K.F.X."/>
            <person name="Houben A."/>
            <person name="Marques A."/>
        </authorList>
    </citation>
    <scope>NUCLEOTIDE SEQUENCE [LARGE SCALE GENOMIC DNA]</scope>
    <source>
        <strain evidence="2">RhyTen1mFocal</strain>
    </source>
</reference>
<evidence type="ECO:0000313" key="2">
    <source>
        <dbReference type="EMBL" id="KAJ3709284.1"/>
    </source>
</evidence>
<accession>A0AAD6F1S2</accession>
<feature type="domain" description="Reverse transcriptase" evidence="1">
    <location>
        <begin position="1"/>
        <end position="99"/>
    </location>
</feature>
<gene>
    <name evidence="2" type="ORF">LUZ61_012989</name>
</gene>
<keyword evidence="3" id="KW-1185">Reference proteome</keyword>
<dbReference type="EMBL" id="JAMRDG010000001">
    <property type="protein sequence ID" value="KAJ3709284.1"/>
    <property type="molecule type" value="Genomic_DNA"/>
</dbReference>
<dbReference type="PANTHER" id="PTHR33116:SF78">
    <property type="entry name" value="OS12G0587133 PROTEIN"/>
    <property type="match status" value="1"/>
</dbReference>
<proteinExistence type="predicted"/>
<dbReference type="PROSITE" id="PS50878">
    <property type="entry name" value="RT_POL"/>
    <property type="match status" value="1"/>
</dbReference>
<dbReference type="InterPro" id="IPR000477">
    <property type="entry name" value="RT_dom"/>
</dbReference>
<organism evidence="2 3">
    <name type="scientific">Rhynchospora tenuis</name>
    <dbReference type="NCBI Taxonomy" id="198213"/>
    <lineage>
        <taxon>Eukaryota</taxon>
        <taxon>Viridiplantae</taxon>
        <taxon>Streptophyta</taxon>
        <taxon>Embryophyta</taxon>
        <taxon>Tracheophyta</taxon>
        <taxon>Spermatophyta</taxon>
        <taxon>Magnoliopsida</taxon>
        <taxon>Liliopsida</taxon>
        <taxon>Poales</taxon>
        <taxon>Cyperaceae</taxon>
        <taxon>Cyperoideae</taxon>
        <taxon>Rhynchosporeae</taxon>
        <taxon>Rhynchospora</taxon>
    </lineage>
</organism>